<name>A0AAJ0AI58_9PEZI</name>
<dbReference type="AlphaFoldDB" id="A0AAJ0AI58"/>
<reference evidence="1" key="1">
    <citation type="submission" date="2021-06" db="EMBL/GenBank/DDBJ databases">
        <title>Comparative genomics, transcriptomics and evolutionary studies reveal genomic signatures of adaptation to plant cell wall in hemibiotrophic fungi.</title>
        <authorList>
            <consortium name="DOE Joint Genome Institute"/>
            <person name="Baroncelli R."/>
            <person name="Diaz J.F."/>
            <person name="Benocci T."/>
            <person name="Peng M."/>
            <person name="Battaglia E."/>
            <person name="Haridas S."/>
            <person name="Andreopoulos W."/>
            <person name="Labutti K."/>
            <person name="Pangilinan J."/>
            <person name="Floch G.L."/>
            <person name="Makela M.R."/>
            <person name="Henrissat B."/>
            <person name="Grigoriev I.V."/>
            <person name="Crouch J.A."/>
            <person name="De Vries R.P."/>
            <person name="Sukno S.A."/>
            <person name="Thon M.R."/>
        </authorList>
    </citation>
    <scope>NUCLEOTIDE SEQUENCE</scope>
    <source>
        <strain evidence="1">CBS 193.32</strain>
    </source>
</reference>
<keyword evidence="2" id="KW-1185">Reference proteome</keyword>
<evidence type="ECO:0000313" key="1">
    <source>
        <dbReference type="EMBL" id="KAK1673700.1"/>
    </source>
</evidence>
<proteinExistence type="predicted"/>
<gene>
    <name evidence="1" type="ORF">BDP55DRAFT_747318</name>
</gene>
<sequence>MPQQVQSTQQFILTLAQSRDEAKLMLVDSFREQQKTNQRKTAEIVSTEVQISNTGIEWLIEKQETESVIVPKSSVQQEASRAVISLNRLVKILSALFPDRIPAQNTAIDLNVLVLRQRNLQHILQNTPQFDPRAESRAHTALNEDRPYNDDWYGPSGMIRSLIAQILLALIKRNSLDLGCLDRRSYVRGLEHHDLGILCDLLSDLVCQFDAETTIYVIDGVSKFDVDHNNIFQRFEVAIRRLGDIVKDDELGPRLKILMTVPFRSSVRLKNIVDTKFQPALLQQLLAPNKLSIGSIVSSILSRSTLQNAATTSSLQNDLPEWGGGDYDDEYIGDMYHLILK</sequence>
<dbReference type="PANTHER" id="PTHR40619">
    <property type="entry name" value="FUNGAL STAND N-TERMINAL GOODBYE DOMAIN-CONTAINING PROTEIN"/>
    <property type="match status" value="1"/>
</dbReference>
<organism evidence="1 2">
    <name type="scientific">Colletotrichum godetiae</name>
    <dbReference type="NCBI Taxonomy" id="1209918"/>
    <lineage>
        <taxon>Eukaryota</taxon>
        <taxon>Fungi</taxon>
        <taxon>Dikarya</taxon>
        <taxon>Ascomycota</taxon>
        <taxon>Pezizomycotina</taxon>
        <taxon>Sordariomycetes</taxon>
        <taxon>Hypocreomycetidae</taxon>
        <taxon>Glomerellales</taxon>
        <taxon>Glomerellaceae</taxon>
        <taxon>Colletotrichum</taxon>
        <taxon>Colletotrichum acutatum species complex</taxon>
    </lineage>
</organism>
<dbReference type="Proteomes" id="UP001224890">
    <property type="component" value="Unassembled WGS sequence"/>
</dbReference>
<dbReference type="EMBL" id="JAHMHR010000029">
    <property type="protein sequence ID" value="KAK1673700.1"/>
    <property type="molecule type" value="Genomic_DNA"/>
</dbReference>
<accession>A0AAJ0AI58</accession>
<dbReference type="GeneID" id="85465097"/>
<evidence type="ECO:0000313" key="2">
    <source>
        <dbReference type="Proteomes" id="UP001224890"/>
    </source>
</evidence>
<protein>
    <submittedName>
        <fullName evidence="1">Uncharacterized protein</fullName>
    </submittedName>
</protein>
<dbReference type="PANTHER" id="PTHR40619:SF3">
    <property type="entry name" value="FUNGAL STAND N-TERMINAL GOODBYE DOMAIN-CONTAINING PROTEIN"/>
    <property type="match status" value="1"/>
</dbReference>
<comment type="caution">
    <text evidence="1">The sequence shown here is derived from an EMBL/GenBank/DDBJ whole genome shotgun (WGS) entry which is preliminary data.</text>
</comment>
<dbReference type="RefSeq" id="XP_060427703.1">
    <property type="nucleotide sequence ID" value="XM_060580571.1"/>
</dbReference>